<evidence type="ECO:0000256" key="8">
    <source>
        <dbReference type="ARBA" id="ARBA00022990"/>
    </source>
</evidence>
<evidence type="ECO:0000313" key="22">
    <source>
        <dbReference type="Proteomes" id="UP000694569"/>
    </source>
</evidence>
<evidence type="ECO:0000256" key="3">
    <source>
        <dbReference type="ARBA" id="ARBA00022443"/>
    </source>
</evidence>
<keyword evidence="8" id="KW-0007">Acetylation</keyword>
<evidence type="ECO:0000256" key="10">
    <source>
        <dbReference type="ARBA" id="ARBA00023242"/>
    </source>
</evidence>
<dbReference type="InterPro" id="IPR029294">
    <property type="entry name" value="hSH3"/>
</dbReference>
<keyword evidence="22" id="KW-1185">Reference proteome</keyword>
<evidence type="ECO:0000256" key="14">
    <source>
        <dbReference type="ARBA" id="ARBA00081371"/>
    </source>
</evidence>
<feature type="compositionally biased region" description="Acidic residues" evidence="19">
    <location>
        <begin position="491"/>
        <end position="501"/>
    </location>
</feature>
<feature type="compositionally biased region" description="Low complexity" evidence="19">
    <location>
        <begin position="433"/>
        <end position="450"/>
    </location>
</feature>
<evidence type="ECO:0000256" key="17">
    <source>
        <dbReference type="ARBA" id="ARBA00082486"/>
    </source>
</evidence>
<proteinExistence type="predicted"/>
<protein>
    <recommendedName>
        <fullName evidence="12">FYN-binding protein 1</fullName>
    </recommendedName>
    <alternativeName>
        <fullName evidence="13">Adhesion and degranulation promoting adaptor protein</fullName>
    </alternativeName>
    <alternativeName>
        <fullName evidence="14">FYB-120/130</fullName>
    </alternativeName>
    <alternativeName>
        <fullName evidence="17">FYN-T-binding protein</fullName>
    </alternativeName>
    <alternativeName>
        <fullName evidence="15">SLAP-130</fullName>
    </alternativeName>
    <alternativeName>
        <fullName evidence="16">SLP-76-associated phosphoprotein</fullName>
    </alternativeName>
</protein>
<dbReference type="FunFam" id="2.30.30.40:FF:000133">
    <property type="entry name" value="FYN-binding protein-like isoform X2"/>
    <property type="match status" value="1"/>
</dbReference>
<dbReference type="Proteomes" id="UP000694569">
    <property type="component" value="Unplaced"/>
</dbReference>
<evidence type="ECO:0000256" key="5">
    <source>
        <dbReference type="ARBA" id="ARBA00022553"/>
    </source>
</evidence>
<organism evidence="21 22">
    <name type="scientific">Leptobrachium leishanense</name>
    <name type="common">Leishan spiny toad</name>
    <dbReference type="NCBI Taxonomy" id="445787"/>
    <lineage>
        <taxon>Eukaryota</taxon>
        <taxon>Metazoa</taxon>
        <taxon>Chordata</taxon>
        <taxon>Craniata</taxon>
        <taxon>Vertebrata</taxon>
        <taxon>Euteleostomi</taxon>
        <taxon>Amphibia</taxon>
        <taxon>Batrachia</taxon>
        <taxon>Anura</taxon>
        <taxon>Pelobatoidea</taxon>
        <taxon>Megophryidae</taxon>
        <taxon>Leptobrachium</taxon>
    </lineage>
</organism>
<dbReference type="GO" id="GO:0072659">
    <property type="term" value="P:protein localization to plasma membrane"/>
    <property type="evidence" value="ECO:0007669"/>
    <property type="project" value="TreeGrafter"/>
</dbReference>
<dbReference type="OrthoDB" id="9396701at2759"/>
<dbReference type="InterPro" id="IPR043443">
    <property type="entry name" value="FYB1/2-like"/>
</dbReference>
<evidence type="ECO:0000256" key="11">
    <source>
        <dbReference type="ARBA" id="ARBA00059917"/>
    </source>
</evidence>
<feature type="compositionally biased region" description="Basic and acidic residues" evidence="19">
    <location>
        <begin position="510"/>
        <end position="544"/>
    </location>
</feature>
<evidence type="ECO:0000256" key="6">
    <source>
        <dbReference type="ARBA" id="ARBA00022737"/>
    </source>
</evidence>
<keyword evidence="10" id="KW-0539">Nucleus</keyword>
<feature type="compositionally biased region" description="Acidic residues" evidence="19">
    <location>
        <begin position="668"/>
        <end position="677"/>
    </location>
</feature>
<evidence type="ECO:0000256" key="15">
    <source>
        <dbReference type="ARBA" id="ARBA00081595"/>
    </source>
</evidence>
<evidence type="ECO:0000256" key="9">
    <source>
        <dbReference type="ARBA" id="ARBA00023054"/>
    </source>
</evidence>
<feature type="compositionally biased region" description="Basic and acidic residues" evidence="19">
    <location>
        <begin position="200"/>
        <end position="214"/>
    </location>
</feature>
<evidence type="ECO:0000259" key="20">
    <source>
        <dbReference type="PROSITE" id="PS50002"/>
    </source>
</evidence>
<evidence type="ECO:0000256" key="7">
    <source>
        <dbReference type="ARBA" id="ARBA00022949"/>
    </source>
</evidence>
<feature type="compositionally biased region" description="Low complexity" evidence="19">
    <location>
        <begin position="647"/>
        <end position="659"/>
    </location>
</feature>
<dbReference type="GO" id="GO:0007229">
    <property type="term" value="P:integrin-mediated signaling pathway"/>
    <property type="evidence" value="ECO:0007669"/>
    <property type="project" value="InterPro"/>
</dbReference>
<dbReference type="GO" id="GO:0070161">
    <property type="term" value="C:anchoring junction"/>
    <property type="evidence" value="ECO:0007669"/>
    <property type="project" value="UniProtKB-SubCell"/>
</dbReference>
<dbReference type="InterPro" id="IPR036028">
    <property type="entry name" value="SH3-like_dom_sf"/>
</dbReference>
<dbReference type="GeneTree" id="ENSGT00530000063460"/>
<evidence type="ECO:0000313" key="21">
    <source>
        <dbReference type="Ensembl" id="ENSLLEP00000002511.1"/>
    </source>
</evidence>
<dbReference type="GO" id="GO:0005737">
    <property type="term" value="C:cytoplasm"/>
    <property type="evidence" value="ECO:0007669"/>
    <property type="project" value="UniProtKB-SubCell"/>
</dbReference>
<dbReference type="PANTHER" id="PTHR16830:SF13">
    <property type="entry name" value="FYN-BINDING PROTEIN 1"/>
    <property type="match status" value="1"/>
</dbReference>
<dbReference type="SUPFAM" id="SSF50044">
    <property type="entry name" value="SH3-domain"/>
    <property type="match status" value="2"/>
</dbReference>
<evidence type="ECO:0000256" key="13">
    <source>
        <dbReference type="ARBA" id="ARBA00079796"/>
    </source>
</evidence>
<evidence type="ECO:0000256" key="1">
    <source>
        <dbReference type="ARBA" id="ARBA00004282"/>
    </source>
</evidence>
<keyword evidence="9" id="KW-0175">Coiled coil</keyword>
<dbReference type="AlphaFoldDB" id="A0A8C5LQ18"/>
<reference evidence="21" key="1">
    <citation type="submission" date="2025-08" db="UniProtKB">
        <authorList>
            <consortium name="Ensembl"/>
        </authorList>
    </citation>
    <scope>IDENTIFICATION</scope>
</reference>
<keyword evidence="3 18" id="KW-0728">SH3 domain</keyword>
<sequence>MPVRRLKNNTTSWKLQKSKGSIRSRGPDKSSAFCFARELRFGLCENSVVAENDSVSNVRSLAAKFNTAPSPMEDSDTSQVHPALKGIQARKAGFEKNSSPVPGFTPKKPVPTKPTYGLKPVTDETKPPIARPGVGVSRAGGSFHVNNDTNAKVSFPKPPGFKPPDLHKEEPKPLFPKAIGNKSFTGASTPQENRFGIKKSSFEAEHKENEEKPAFPRPSALKGFNTATETESKPVFPKKPQLGGKPSGNVVGTPTESPVVRKNIVTKTYSSSQDTKPPRQPTEPAESNDGPSSESITFSQLKLRSTGIKPIQSPFLKHAEEEHNHGSPRPSFPSKDFQNKTAQDPKSPRPQFPSLVSNVQDKLKDKADPSEPRRKPLTPSFKLGPPPQKPFRPPKVDLQRFKDKKRNGGSKRMVPEQKTSALSTALPPPPPLAQGGPSPANSSPAKHAPAPALPPSLPPRNLRPLPDAGTQSDEENYDYVEDNGGLYPDDMSLESDDDYYDGVDPNSPQHRKEQEAKKDKEEKRRLEQAKKEQKEKEKKEQDMRKRFKLTGSIEVLHQARACSDSKGGKNELSFKLGDQLEIIRVTDNPEGKWLGRMKGCYGYIKTTMVNIDYDSLRRKKSTMTVPVKPQDYDQEIYDDVGEDDSVSSHSASGSSGTSFFPPPPNNDEIYDGVDEGNEGSVPQDEDKGSGRPWGIFKMLKGVDLKKKSVYAKSAKEDSEENEFALIHSPPHDGDVYDDVDSCDFPPPPVDFSLSITKSGTLGKPVEKDYKTLKKMEKEEKEFRKKFKYTGEIRALTTVLVVAGLTTKKWGSKDLPLKSGESIDVIQHTNETTLLCRNYEGKYGYVSRSNIIDDDGEIYDDIGEDFE</sequence>
<comment type="subcellular location">
    <subcellularLocation>
        <location evidence="1">Cell junction</location>
    </subcellularLocation>
    <subcellularLocation>
        <location evidence="2">Cytoplasm</location>
    </subcellularLocation>
</comment>
<feature type="compositionally biased region" description="Basic and acidic residues" evidence="19">
    <location>
        <begin position="361"/>
        <end position="374"/>
    </location>
</feature>
<dbReference type="GO" id="GO:0050852">
    <property type="term" value="P:T cell receptor signaling pathway"/>
    <property type="evidence" value="ECO:0007669"/>
    <property type="project" value="TreeGrafter"/>
</dbReference>
<reference evidence="21" key="2">
    <citation type="submission" date="2025-09" db="UniProtKB">
        <authorList>
            <consortium name="Ensembl"/>
        </authorList>
    </citation>
    <scope>IDENTIFICATION</scope>
</reference>
<feature type="compositionally biased region" description="Polar residues" evidence="19">
    <location>
        <begin position="182"/>
        <end position="192"/>
    </location>
</feature>
<evidence type="ECO:0000256" key="2">
    <source>
        <dbReference type="ARBA" id="ARBA00004496"/>
    </source>
</evidence>
<feature type="compositionally biased region" description="Polar residues" evidence="19">
    <location>
        <begin position="265"/>
        <end position="275"/>
    </location>
</feature>
<dbReference type="FunFam" id="2.30.30.40:FF:000156">
    <property type="entry name" value="FYN-binding protein-like isoform X1"/>
    <property type="match status" value="1"/>
</dbReference>
<evidence type="ECO:0000256" key="16">
    <source>
        <dbReference type="ARBA" id="ARBA00081679"/>
    </source>
</evidence>
<dbReference type="PANTHER" id="PTHR16830">
    <property type="entry name" value="SH2 CONTAINING ADAPTOR PRAM-1 RELATED"/>
    <property type="match status" value="1"/>
</dbReference>
<keyword evidence="7" id="KW-0965">Cell junction</keyword>
<keyword evidence="5" id="KW-0597">Phosphoprotein</keyword>
<dbReference type="InterPro" id="IPR001452">
    <property type="entry name" value="SH3_domain"/>
</dbReference>
<feature type="region of interest" description="Disordered" evidence="19">
    <location>
        <begin position="640"/>
        <end position="692"/>
    </location>
</feature>
<dbReference type="Ensembl" id="ENSLLET00000002624.1">
    <property type="protein sequence ID" value="ENSLLEP00000002511.1"/>
    <property type="gene ID" value="ENSLLEG00000001548.1"/>
</dbReference>
<feature type="compositionally biased region" description="Acidic residues" evidence="19">
    <location>
        <begin position="472"/>
        <end position="481"/>
    </location>
</feature>
<feature type="compositionally biased region" description="Polar residues" evidence="19">
    <location>
        <begin position="289"/>
        <end position="303"/>
    </location>
</feature>
<comment type="function">
    <text evidence="11">Acts as an adapter protein of the FYN and LCP2 signaling cascades in T-cells. May play a role in linking T-cell signaling to remodeling of the actin cytoskeleton. Modulates the expression of IL2. Involved in platelet activation. Prevents the degradation of SKAP1 and SKAP2. May be involved in high affinity immunoglobulin epsilon receptor signaling in mast cells.</text>
</comment>
<feature type="domain" description="SH3" evidence="20">
    <location>
        <begin position="554"/>
        <end position="614"/>
    </location>
</feature>
<evidence type="ECO:0000256" key="19">
    <source>
        <dbReference type="SAM" id="MobiDB-lite"/>
    </source>
</evidence>
<gene>
    <name evidence="21" type="primary">FYB1</name>
</gene>
<dbReference type="GO" id="GO:0005886">
    <property type="term" value="C:plasma membrane"/>
    <property type="evidence" value="ECO:0007669"/>
    <property type="project" value="InterPro"/>
</dbReference>
<dbReference type="Pfam" id="PF14603">
    <property type="entry name" value="hSH3"/>
    <property type="match status" value="2"/>
</dbReference>
<feature type="region of interest" description="Disordered" evidence="19">
    <location>
        <begin position="1"/>
        <end position="29"/>
    </location>
</feature>
<feature type="region of interest" description="Disordered" evidence="19">
    <location>
        <begin position="94"/>
        <end position="545"/>
    </location>
</feature>
<feature type="compositionally biased region" description="Pro residues" evidence="19">
    <location>
        <begin position="384"/>
        <end position="393"/>
    </location>
</feature>
<dbReference type="PROSITE" id="PS50002">
    <property type="entry name" value="SH3"/>
    <property type="match status" value="1"/>
</dbReference>
<evidence type="ECO:0000256" key="12">
    <source>
        <dbReference type="ARBA" id="ARBA00068976"/>
    </source>
</evidence>
<keyword evidence="4" id="KW-0963">Cytoplasm</keyword>
<evidence type="ECO:0000256" key="4">
    <source>
        <dbReference type="ARBA" id="ARBA00022490"/>
    </source>
</evidence>
<name>A0A8C5LQ18_9ANUR</name>
<evidence type="ECO:0000256" key="18">
    <source>
        <dbReference type="PROSITE-ProRule" id="PRU00192"/>
    </source>
</evidence>
<keyword evidence="6" id="KW-0677">Repeat</keyword>
<dbReference type="Gene3D" id="2.30.30.40">
    <property type="entry name" value="SH3 Domains"/>
    <property type="match status" value="2"/>
</dbReference>
<accession>A0A8C5LQ18</accession>